<dbReference type="InterPro" id="IPR050482">
    <property type="entry name" value="Sensor_HK_TwoCompSys"/>
</dbReference>
<evidence type="ECO:0000256" key="2">
    <source>
        <dbReference type="ARBA" id="ARBA00022777"/>
    </source>
</evidence>
<reference evidence="6 7" key="1">
    <citation type="submission" date="2020-04" db="EMBL/GenBank/DDBJ databases">
        <title>Novel species.</title>
        <authorList>
            <person name="Teo W.F.A."/>
            <person name="Lipun K."/>
            <person name="Srisuk N."/>
            <person name="Duangmal K."/>
        </authorList>
    </citation>
    <scope>NUCLEOTIDE SEQUENCE [LARGE SCALE GENOMIC DNA]</scope>
    <source>
        <strain evidence="6 7">K13G38</strain>
    </source>
</reference>
<dbReference type="Pfam" id="PF02518">
    <property type="entry name" value="HATPase_c"/>
    <property type="match status" value="1"/>
</dbReference>
<evidence type="ECO:0000256" key="3">
    <source>
        <dbReference type="ARBA" id="ARBA00023012"/>
    </source>
</evidence>
<feature type="domain" description="Histidine kinase/HSP90-like ATPase" evidence="5">
    <location>
        <begin position="314"/>
        <end position="401"/>
    </location>
</feature>
<keyword evidence="7" id="KW-1185">Reference proteome</keyword>
<name>A0ABX1J9U2_9PSEU</name>
<dbReference type="PANTHER" id="PTHR24421">
    <property type="entry name" value="NITRATE/NITRITE SENSOR PROTEIN NARX-RELATED"/>
    <property type="match status" value="1"/>
</dbReference>
<evidence type="ECO:0000313" key="6">
    <source>
        <dbReference type="EMBL" id="NKQ56552.1"/>
    </source>
</evidence>
<organism evidence="6 7">
    <name type="scientific">Amycolatopsis acididurans</name>
    <dbReference type="NCBI Taxonomy" id="2724524"/>
    <lineage>
        <taxon>Bacteria</taxon>
        <taxon>Bacillati</taxon>
        <taxon>Actinomycetota</taxon>
        <taxon>Actinomycetes</taxon>
        <taxon>Pseudonocardiales</taxon>
        <taxon>Pseudonocardiaceae</taxon>
        <taxon>Amycolatopsis</taxon>
    </lineage>
</organism>
<evidence type="ECO:0000313" key="7">
    <source>
        <dbReference type="Proteomes" id="UP000715441"/>
    </source>
</evidence>
<dbReference type="EMBL" id="JAAXLS010000024">
    <property type="protein sequence ID" value="NKQ56552.1"/>
    <property type="molecule type" value="Genomic_DNA"/>
</dbReference>
<keyword evidence="1" id="KW-0808">Transferase</keyword>
<keyword evidence="4" id="KW-1133">Transmembrane helix</keyword>
<keyword evidence="6" id="KW-0067">ATP-binding</keyword>
<keyword evidence="6" id="KW-0547">Nucleotide-binding</keyword>
<dbReference type="InterPro" id="IPR003594">
    <property type="entry name" value="HATPase_dom"/>
</dbReference>
<dbReference type="CDD" id="cd16917">
    <property type="entry name" value="HATPase_UhpB-NarQ-NarX-like"/>
    <property type="match status" value="1"/>
</dbReference>
<evidence type="ECO:0000256" key="4">
    <source>
        <dbReference type="SAM" id="Phobius"/>
    </source>
</evidence>
<dbReference type="Proteomes" id="UP000715441">
    <property type="component" value="Unassembled WGS sequence"/>
</dbReference>
<dbReference type="InterPro" id="IPR036890">
    <property type="entry name" value="HATPase_C_sf"/>
</dbReference>
<comment type="caution">
    <text evidence="6">The sequence shown here is derived from an EMBL/GenBank/DDBJ whole genome shotgun (WGS) entry which is preliminary data.</text>
</comment>
<keyword evidence="4" id="KW-0812">Transmembrane</keyword>
<dbReference type="Gene3D" id="3.30.565.10">
    <property type="entry name" value="Histidine kinase-like ATPase, C-terminal domain"/>
    <property type="match status" value="1"/>
</dbReference>
<evidence type="ECO:0000259" key="5">
    <source>
        <dbReference type="Pfam" id="PF02518"/>
    </source>
</evidence>
<evidence type="ECO:0000256" key="1">
    <source>
        <dbReference type="ARBA" id="ARBA00022679"/>
    </source>
</evidence>
<keyword evidence="4" id="KW-0472">Membrane</keyword>
<protein>
    <submittedName>
        <fullName evidence="6">ATP-binding protein</fullName>
    </submittedName>
</protein>
<feature type="transmembrane region" description="Helical" evidence="4">
    <location>
        <begin position="177"/>
        <end position="201"/>
    </location>
</feature>
<dbReference type="GO" id="GO:0005524">
    <property type="term" value="F:ATP binding"/>
    <property type="evidence" value="ECO:0007669"/>
    <property type="project" value="UniProtKB-KW"/>
</dbReference>
<sequence>MPPEVGDPEPLPPVRRMRAMAASRMSARVEPLMIRATRYAVLLPLAYRTVLLPVAWLSVAVGYGAAPTLTVITWVAVAGNIAGVTVRLRVQDRSGRVTWSLLAADAVLTIAVCALGGVSPPGGSVALVSLTGTVALWTMCHGVVAGVLVAVAGVVLRCLVLTLTPGERIGRGDVASLVNASGLLLAAVVTATGALILLGLATRIALAIGLRIGHDSERVRTERVLHDTVLQGLEAMAVGVRADETEPGPQLARLRVTARAQAAELRRALTDTGSTDGLSAELAALAAEMAREGLRAELALSDIGDDRLSEARRTAVRDAAREALRNTIKHAGTREVVVRMEECDGGIVVITRDHGVGYDEDQRPPGFGVSESMKARLAEVGGWARIESAPGRGTRVTMWVPQ</sequence>
<dbReference type="PANTHER" id="PTHR24421:SF61">
    <property type="entry name" value="OXYGEN SENSOR HISTIDINE KINASE NREB"/>
    <property type="match status" value="1"/>
</dbReference>
<gene>
    <name evidence="6" type="ORF">HFP15_27105</name>
</gene>
<feature type="transmembrane region" description="Helical" evidence="4">
    <location>
        <begin position="134"/>
        <end position="156"/>
    </location>
</feature>
<accession>A0ABX1J9U2</accession>
<feature type="transmembrane region" description="Helical" evidence="4">
    <location>
        <begin position="97"/>
        <end position="119"/>
    </location>
</feature>
<keyword evidence="3" id="KW-0902">Two-component regulatory system</keyword>
<keyword evidence="2" id="KW-0418">Kinase</keyword>
<proteinExistence type="predicted"/>
<dbReference type="SUPFAM" id="SSF55874">
    <property type="entry name" value="ATPase domain of HSP90 chaperone/DNA topoisomerase II/histidine kinase"/>
    <property type="match status" value="1"/>
</dbReference>
<feature type="transmembrane region" description="Helical" evidence="4">
    <location>
        <begin position="45"/>
        <end position="65"/>
    </location>
</feature>